<keyword evidence="2 5" id="KW-0963">Cytoplasm</keyword>
<dbReference type="EMBL" id="OU963864">
    <property type="protein sequence ID" value="CAH0386131.1"/>
    <property type="molecule type" value="Genomic_DNA"/>
</dbReference>
<dbReference type="GO" id="GO:0051011">
    <property type="term" value="F:microtubule minus-end binding"/>
    <property type="evidence" value="ECO:0007669"/>
    <property type="project" value="TreeGrafter"/>
</dbReference>
<dbReference type="GO" id="GO:0005874">
    <property type="term" value="C:microtubule"/>
    <property type="evidence" value="ECO:0007669"/>
    <property type="project" value="UniProtKB-KW"/>
</dbReference>
<feature type="domain" description="Gamma tubulin complex component C-terminal" evidence="6">
    <location>
        <begin position="496"/>
        <end position="845"/>
    </location>
</feature>
<dbReference type="PANTHER" id="PTHR19302">
    <property type="entry name" value="GAMMA TUBULIN COMPLEX PROTEIN"/>
    <property type="match status" value="1"/>
</dbReference>
<dbReference type="Pfam" id="PF17681">
    <property type="entry name" value="GCP_N_terminal"/>
    <property type="match status" value="1"/>
</dbReference>
<evidence type="ECO:0000313" key="8">
    <source>
        <dbReference type="EMBL" id="CAH0386131.1"/>
    </source>
</evidence>
<evidence type="ECO:0000256" key="1">
    <source>
        <dbReference type="ARBA" id="ARBA00010337"/>
    </source>
</evidence>
<name>A0A9P0EZZ7_BEMTA</name>
<proteinExistence type="inferred from homology"/>
<feature type="domain" description="Gamma tubulin complex component protein N-terminal" evidence="7">
    <location>
        <begin position="197"/>
        <end position="493"/>
    </location>
</feature>
<evidence type="ECO:0000259" key="6">
    <source>
        <dbReference type="Pfam" id="PF04130"/>
    </source>
</evidence>
<organism evidence="8 9">
    <name type="scientific">Bemisia tabaci</name>
    <name type="common">Sweetpotato whitefly</name>
    <name type="synonym">Aleurodes tabaci</name>
    <dbReference type="NCBI Taxonomy" id="7038"/>
    <lineage>
        <taxon>Eukaryota</taxon>
        <taxon>Metazoa</taxon>
        <taxon>Ecdysozoa</taxon>
        <taxon>Arthropoda</taxon>
        <taxon>Hexapoda</taxon>
        <taxon>Insecta</taxon>
        <taxon>Pterygota</taxon>
        <taxon>Neoptera</taxon>
        <taxon>Paraneoptera</taxon>
        <taxon>Hemiptera</taxon>
        <taxon>Sternorrhyncha</taxon>
        <taxon>Aleyrodoidea</taxon>
        <taxon>Aleyrodidae</taxon>
        <taxon>Aleyrodinae</taxon>
        <taxon>Bemisia</taxon>
    </lineage>
</organism>
<evidence type="ECO:0000259" key="7">
    <source>
        <dbReference type="Pfam" id="PF17681"/>
    </source>
</evidence>
<dbReference type="InterPro" id="IPR041470">
    <property type="entry name" value="GCP_N"/>
</dbReference>
<evidence type="ECO:0000256" key="2">
    <source>
        <dbReference type="ARBA" id="ARBA00022490"/>
    </source>
</evidence>
<dbReference type="KEGG" id="btab:109030968"/>
<dbReference type="AlphaFoldDB" id="A0A9P0EZZ7"/>
<comment type="subcellular location">
    <subcellularLocation>
        <location evidence="5">Cytoplasm</location>
        <location evidence="5">Cytoskeleton</location>
        <location evidence="5">Microtubule organizing center</location>
    </subcellularLocation>
</comment>
<keyword evidence="9" id="KW-1185">Reference proteome</keyword>
<dbReference type="Pfam" id="PF04130">
    <property type="entry name" value="GCP_C_terminal"/>
    <property type="match status" value="1"/>
</dbReference>
<dbReference type="GO" id="GO:0051225">
    <property type="term" value="P:spindle assembly"/>
    <property type="evidence" value="ECO:0007669"/>
    <property type="project" value="TreeGrafter"/>
</dbReference>
<keyword evidence="3 5" id="KW-0493">Microtubule</keyword>
<dbReference type="GO" id="GO:0007020">
    <property type="term" value="P:microtubule nucleation"/>
    <property type="evidence" value="ECO:0007669"/>
    <property type="project" value="InterPro"/>
</dbReference>
<dbReference type="GO" id="GO:0000922">
    <property type="term" value="C:spindle pole"/>
    <property type="evidence" value="ECO:0007669"/>
    <property type="project" value="InterPro"/>
</dbReference>
<dbReference type="InterPro" id="IPR040457">
    <property type="entry name" value="GCP_C"/>
</dbReference>
<dbReference type="Gene3D" id="1.20.120.1900">
    <property type="entry name" value="Gamma-tubulin complex, C-terminal domain"/>
    <property type="match status" value="1"/>
</dbReference>
<protein>
    <recommendedName>
        <fullName evidence="5">Gamma-tubulin complex component</fullName>
    </recommendedName>
</protein>
<dbReference type="GO" id="GO:0000278">
    <property type="term" value="P:mitotic cell cycle"/>
    <property type="evidence" value="ECO:0007669"/>
    <property type="project" value="TreeGrafter"/>
</dbReference>
<evidence type="ECO:0000313" key="9">
    <source>
        <dbReference type="Proteomes" id="UP001152759"/>
    </source>
</evidence>
<evidence type="ECO:0000256" key="5">
    <source>
        <dbReference type="RuleBase" id="RU363050"/>
    </source>
</evidence>
<dbReference type="Proteomes" id="UP001152759">
    <property type="component" value="Chromosome 3"/>
</dbReference>
<evidence type="ECO:0000256" key="3">
    <source>
        <dbReference type="ARBA" id="ARBA00022701"/>
    </source>
</evidence>
<dbReference type="GO" id="GO:0000930">
    <property type="term" value="C:gamma-tubulin complex"/>
    <property type="evidence" value="ECO:0007669"/>
    <property type="project" value="TreeGrafter"/>
</dbReference>
<dbReference type="InterPro" id="IPR042241">
    <property type="entry name" value="GCP_C_sf"/>
</dbReference>
<evidence type="ECO:0000256" key="4">
    <source>
        <dbReference type="ARBA" id="ARBA00023212"/>
    </source>
</evidence>
<sequence length="858" mass="98929">MSEELPKLIGELINACNASASPDKFLGLLSTFTAEGCAKGHKGSKLRMEMEASEPELFRFKLDKLEEKKLTILPKYLEMLEYIKQDKKLSKVLAGVAAKAARSESFTSSSSATLDLTSAEDETFSVCSQTQSKLNEVVNKIQARKSGKVETPEAEIFSSPRERRPFLTQDFVFGMECLNPPLSFDDVPPQSQKCHLISDVLWCMLGCSGKYITVNPITEPWELPTFDIPENIDISSKNLLNQILPMAAHHSVIARFLSEVKQLSAGRINQALAAAITLLMTDYKVFVVQMETLLNQQQLQLEKLWYYVYPVLHPVSILSKISQHMGSTKTFGGKTLSVLHDELSMTTSDTQSTEICLYLLKSASVPFFVSLEKWINKGRVFDPFNEFMIIDNVDIESCSFMNKGECYDEYWTTRYMIRKDFVPTFLEKVAEKILRTGKYLNVIRLCKNKKVKEMLPPPIEGLAYEATNKSYLKAIDTAYDFASSALLKLVMEEYDLVNRIKTAKRYFTLEQGDFFVLLMDSSEAELLKPLDDVDPNRLELLLELSVRLCSGAKTDPYKDDICMVLHRCQFYFQLLRIFNIGNEQKEAEFQNMKEQKSQTGLEAFSIGLKVKWPMSLVFNQRVLYFYQMIFRLLLVCKHNERQLCRVWIYDKGVKMLDKQSRQGYQRAFSLRQRMLFFIQNFTFYITEEVIEPNFNVFMEELTQAKDIDCVLQLHLQYLEKSANECMLMNQSLLESIKLIMSKCTEFCDFILSTWSYSMEAELNPLLSSDYDIKPFVHRFEKQPSSSMDANFNINVTSFEETVKKLDSAFNQLLLDFLDLIDGFGKEKQFWKISNVFLRENFNGFYAEELSRLRTSQAD</sequence>
<reference evidence="8" key="1">
    <citation type="submission" date="2021-12" db="EMBL/GenBank/DDBJ databases">
        <authorList>
            <person name="King R."/>
        </authorList>
    </citation>
    <scope>NUCLEOTIDE SEQUENCE</scope>
</reference>
<gene>
    <name evidence="8" type="ORF">BEMITA_LOCUS5288</name>
</gene>
<dbReference type="GO" id="GO:0043015">
    <property type="term" value="F:gamma-tubulin binding"/>
    <property type="evidence" value="ECO:0007669"/>
    <property type="project" value="InterPro"/>
</dbReference>
<comment type="similarity">
    <text evidence="1 5">Belongs to the TUBGCP family.</text>
</comment>
<dbReference type="InterPro" id="IPR007259">
    <property type="entry name" value="GCP"/>
</dbReference>
<dbReference type="GO" id="GO:0051321">
    <property type="term" value="P:meiotic cell cycle"/>
    <property type="evidence" value="ECO:0007669"/>
    <property type="project" value="TreeGrafter"/>
</dbReference>
<accession>A0A9P0EZZ7</accession>
<keyword evidence="4 5" id="KW-0206">Cytoskeleton</keyword>
<dbReference type="PANTHER" id="PTHR19302:SF13">
    <property type="entry name" value="GAMMA-TUBULIN COMPLEX COMPONENT 2"/>
    <property type="match status" value="1"/>
</dbReference>
<dbReference type="GO" id="GO:0031122">
    <property type="term" value="P:cytoplasmic microtubule organization"/>
    <property type="evidence" value="ECO:0007669"/>
    <property type="project" value="TreeGrafter"/>
</dbReference>